<dbReference type="EMBL" id="JAJAGQ010000004">
    <property type="protein sequence ID" value="KAJ8565926.1"/>
    <property type="molecule type" value="Genomic_DNA"/>
</dbReference>
<dbReference type="AlphaFoldDB" id="A0A9Q1RPE3"/>
<name>A0A9Q1RPE3_9SOLA</name>
<evidence type="ECO:0000313" key="1">
    <source>
        <dbReference type="EMBL" id="KAJ8565926.1"/>
    </source>
</evidence>
<proteinExistence type="predicted"/>
<reference evidence="2" key="1">
    <citation type="journal article" date="2023" name="Proc. Natl. Acad. Sci. U.S.A.">
        <title>Genomic and structural basis for evolution of tropane alkaloid biosynthesis.</title>
        <authorList>
            <person name="Wanga Y.-J."/>
            <person name="Taina T."/>
            <person name="Yua J.-Y."/>
            <person name="Lia J."/>
            <person name="Xua B."/>
            <person name="Chenc J."/>
            <person name="D'Auriad J.C."/>
            <person name="Huanga J.-P."/>
            <person name="Huanga S.-X."/>
        </authorList>
    </citation>
    <scope>NUCLEOTIDE SEQUENCE [LARGE SCALE GENOMIC DNA]</scope>
    <source>
        <strain evidence="2">cv. KIB-2019</strain>
    </source>
</reference>
<gene>
    <name evidence="1" type="ORF">K7X08_008502</name>
</gene>
<organism evidence="1 2">
    <name type="scientific">Anisodus acutangulus</name>
    <dbReference type="NCBI Taxonomy" id="402998"/>
    <lineage>
        <taxon>Eukaryota</taxon>
        <taxon>Viridiplantae</taxon>
        <taxon>Streptophyta</taxon>
        <taxon>Embryophyta</taxon>
        <taxon>Tracheophyta</taxon>
        <taxon>Spermatophyta</taxon>
        <taxon>Magnoliopsida</taxon>
        <taxon>eudicotyledons</taxon>
        <taxon>Gunneridae</taxon>
        <taxon>Pentapetalae</taxon>
        <taxon>asterids</taxon>
        <taxon>lamiids</taxon>
        <taxon>Solanales</taxon>
        <taxon>Solanaceae</taxon>
        <taxon>Solanoideae</taxon>
        <taxon>Hyoscyameae</taxon>
        <taxon>Anisodus</taxon>
    </lineage>
</organism>
<protein>
    <submittedName>
        <fullName evidence="1">Uncharacterized protein</fullName>
    </submittedName>
</protein>
<keyword evidence="2" id="KW-1185">Reference proteome</keyword>
<evidence type="ECO:0000313" key="2">
    <source>
        <dbReference type="Proteomes" id="UP001152561"/>
    </source>
</evidence>
<comment type="caution">
    <text evidence="1">The sequence shown here is derived from an EMBL/GenBank/DDBJ whole genome shotgun (WGS) entry which is preliminary data.</text>
</comment>
<sequence>MAKNCRLAARRSPFTTLLDAHDDVVYNTGINLLPLSSRCLFIFHCMRPPERRHSFALLRSLSFLTS</sequence>
<accession>A0A9Q1RPE3</accession>
<dbReference type="Proteomes" id="UP001152561">
    <property type="component" value="Unassembled WGS sequence"/>
</dbReference>